<organism evidence="3">
    <name type="scientific">Caenorhabditis brenneri</name>
    <name type="common">Nematode worm</name>
    <dbReference type="NCBI Taxonomy" id="135651"/>
    <lineage>
        <taxon>Eukaryota</taxon>
        <taxon>Metazoa</taxon>
        <taxon>Ecdysozoa</taxon>
        <taxon>Nematoda</taxon>
        <taxon>Chromadorea</taxon>
        <taxon>Rhabditida</taxon>
        <taxon>Rhabditina</taxon>
        <taxon>Rhabditomorpha</taxon>
        <taxon>Rhabditoidea</taxon>
        <taxon>Rhabditidae</taxon>
        <taxon>Peloderinae</taxon>
        <taxon>Caenorhabditis</taxon>
    </lineage>
</organism>
<reference evidence="3" key="1">
    <citation type="submission" date="2011-07" db="EMBL/GenBank/DDBJ databases">
        <authorList>
            <consortium name="Caenorhabditis brenneri Sequencing and Analysis Consortium"/>
            <person name="Wilson R.K."/>
        </authorList>
    </citation>
    <scope>NUCLEOTIDE SEQUENCE [LARGE SCALE GENOMIC DNA]</scope>
    <source>
        <strain evidence="3">PB2801</strain>
    </source>
</reference>
<dbReference type="PANTHER" id="PTHR21503:SF8">
    <property type="entry name" value="F-BOX ASSOCIATED DOMAIN-CONTAINING PROTEIN-RELATED"/>
    <property type="match status" value="1"/>
</dbReference>
<dbReference type="Proteomes" id="UP000008068">
    <property type="component" value="Unassembled WGS sequence"/>
</dbReference>
<dbReference type="EMBL" id="GL380527">
    <property type="protein sequence ID" value="EGT57269.1"/>
    <property type="molecule type" value="Genomic_DNA"/>
</dbReference>
<dbReference type="AlphaFoldDB" id="G0PI15"/>
<proteinExistence type="predicted"/>
<name>G0PI15_CAEBE</name>
<sequence>MSLSRPMKFPLLNLPFLCIEEVVKSWDIFDIIFFAAISQKTRRIVKSLKIPLSGIKVGVRFNKWIELGMCKIWSFKNSLESLSDLYSKRHPLVLEKNTIPLSTSRTNDALNSYSDGNELIALKMAMEFLTDAFKCSIEHVSIEMRNIPGDIGVKSTVNLCIHHYSFEPFGYTQSHKLSLLLENLEVTGTCDFSLRRTEQGFYVDPKLFKCKKLVFWPSSANWVTRETLMQFAVPQLKFEDCPFSVQDILSFVIQWFHSDNKKLEYFHIESCGQISFEKFFLTVDLNPLFFIGRNRVPLTESFRYIDFSKGLEIVRRDGLQATIHVTGRDFLLYIWHP</sequence>
<evidence type="ECO:0000313" key="2">
    <source>
        <dbReference type="EMBL" id="EGT57269.1"/>
    </source>
</evidence>
<dbReference type="InParanoid" id="G0PI15"/>
<keyword evidence="3" id="KW-1185">Reference proteome</keyword>
<dbReference type="PANTHER" id="PTHR21503">
    <property type="entry name" value="F-BOX-CONTAINING HYPOTHETICAL PROTEIN C.ELEGANS"/>
    <property type="match status" value="1"/>
</dbReference>
<dbReference type="OrthoDB" id="5789267at2759"/>
<feature type="domain" description="Sdz-33 F-box" evidence="1">
    <location>
        <begin position="211"/>
        <end position="268"/>
    </location>
</feature>
<evidence type="ECO:0000313" key="3">
    <source>
        <dbReference type="Proteomes" id="UP000008068"/>
    </source>
</evidence>
<accession>G0PI15</accession>
<protein>
    <recommendedName>
        <fullName evidence="1">Sdz-33 F-box domain-containing protein</fullName>
    </recommendedName>
</protein>
<dbReference type="OMA" id="EYFHIES"/>
<dbReference type="InterPro" id="IPR012885">
    <property type="entry name" value="F-box_Sdz-33"/>
</dbReference>
<evidence type="ECO:0000259" key="1">
    <source>
        <dbReference type="Pfam" id="PF07735"/>
    </source>
</evidence>
<dbReference type="HOGENOM" id="CLU_052088_1_0_1"/>
<dbReference type="Pfam" id="PF07735">
    <property type="entry name" value="FBA_2"/>
    <property type="match status" value="1"/>
</dbReference>
<gene>
    <name evidence="2" type="ORF">CAEBREN_11001</name>
</gene>